<feature type="compositionally biased region" description="Basic and acidic residues" evidence="1">
    <location>
        <begin position="7"/>
        <end position="18"/>
    </location>
</feature>
<dbReference type="AlphaFoldDB" id="A0A1L9UNB8"/>
<evidence type="ECO:0000256" key="1">
    <source>
        <dbReference type="SAM" id="MobiDB-lite"/>
    </source>
</evidence>
<dbReference type="VEuPathDB" id="FungiDB:ASPBRDRAFT_491018"/>
<reference evidence="3" key="1">
    <citation type="journal article" date="2017" name="Genome Biol.">
        <title>Comparative genomics reveals high biological diversity and specific adaptations in the industrially and medically important fungal genus Aspergillus.</title>
        <authorList>
            <person name="de Vries R.P."/>
            <person name="Riley R."/>
            <person name="Wiebenga A."/>
            <person name="Aguilar-Osorio G."/>
            <person name="Amillis S."/>
            <person name="Uchima C.A."/>
            <person name="Anderluh G."/>
            <person name="Asadollahi M."/>
            <person name="Askin M."/>
            <person name="Barry K."/>
            <person name="Battaglia E."/>
            <person name="Bayram O."/>
            <person name="Benocci T."/>
            <person name="Braus-Stromeyer S.A."/>
            <person name="Caldana C."/>
            <person name="Canovas D."/>
            <person name="Cerqueira G.C."/>
            <person name="Chen F."/>
            <person name="Chen W."/>
            <person name="Choi C."/>
            <person name="Clum A."/>
            <person name="Dos Santos R.A."/>
            <person name="Damasio A.R."/>
            <person name="Diallinas G."/>
            <person name="Emri T."/>
            <person name="Fekete E."/>
            <person name="Flipphi M."/>
            <person name="Freyberg S."/>
            <person name="Gallo A."/>
            <person name="Gournas C."/>
            <person name="Habgood R."/>
            <person name="Hainaut M."/>
            <person name="Harispe M.L."/>
            <person name="Henrissat B."/>
            <person name="Hilden K.S."/>
            <person name="Hope R."/>
            <person name="Hossain A."/>
            <person name="Karabika E."/>
            <person name="Karaffa L."/>
            <person name="Karanyi Z."/>
            <person name="Krasevec N."/>
            <person name="Kuo A."/>
            <person name="Kusch H."/>
            <person name="LaButti K."/>
            <person name="Lagendijk E.L."/>
            <person name="Lapidus A."/>
            <person name="Levasseur A."/>
            <person name="Lindquist E."/>
            <person name="Lipzen A."/>
            <person name="Logrieco A.F."/>
            <person name="MacCabe A."/>
            <person name="Maekelae M.R."/>
            <person name="Malavazi I."/>
            <person name="Melin P."/>
            <person name="Meyer V."/>
            <person name="Mielnichuk N."/>
            <person name="Miskei M."/>
            <person name="Molnar A.P."/>
            <person name="Mule G."/>
            <person name="Ngan C.Y."/>
            <person name="Orejas M."/>
            <person name="Orosz E."/>
            <person name="Ouedraogo J.P."/>
            <person name="Overkamp K.M."/>
            <person name="Park H.-S."/>
            <person name="Perrone G."/>
            <person name="Piumi F."/>
            <person name="Punt P.J."/>
            <person name="Ram A.F."/>
            <person name="Ramon A."/>
            <person name="Rauscher S."/>
            <person name="Record E."/>
            <person name="Riano-Pachon D.M."/>
            <person name="Robert V."/>
            <person name="Roehrig J."/>
            <person name="Ruller R."/>
            <person name="Salamov A."/>
            <person name="Salih N.S."/>
            <person name="Samson R.A."/>
            <person name="Sandor E."/>
            <person name="Sanguinetti M."/>
            <person name="Schuetze T."/>
            <person name="Sepcic K."/>
            <person name="Shelest E."/>
            <person name="Sherlock G."/>
            <person name="Sophianopoulou V."/>
            <person name="Squina F.M."/>
            <person name="Sun H."/>
            <person name="Susca A."/>
            <person name="Todd R.B."/>
            <person name="Tsang A."/>
            <person name="Unkles S.E."/>
            <person name="van de Wiele N."/>
            <person name="van Rossen-Uffink D."/>
            <person name="Oliveira J.V."/>
            <person name="Vesth T.C."/>
            <person name="Visser J."/>
            <person name="Yu J.-H."/>
            <person name="Zhou M."/>
            <person name="Andersen M.R."/>
            <person name="Archer D.B."/>
            <person name="Baker S.E."/>
            <person name="Benoit I."/>
            <person name="Brakhage A.A."/>
            <person name="Braus G.H."/>
            <person name="Fischer R."/>
            <person name="Frisvad J.C."/>
            <person name="Goldman G.H."/>
            <person name="Houbraken J."/>
            <person name="Oakley B."/>
            <person name="Pocsi I."/>
            <person name="Scazzocchio C."/>
            <person name="Seiboth B."/>
            <person name="vanKuyk P.A."/>
            <person name="Wortman J."/>
            <person name="Dyer P.S."/>
            <person name="Grigoriev I.V."/>
        </authorList>
    </citation>
    <scope>NUCLEOTIDE SEQUENCE [LARGE SCALE GENOMIC DNA]</scope>
    <source>
        <strain evidence="3">CBS 101740 / IMI 381727 / IBT 21946</strain>
    </source>
</reference>
<dbReference type="EMBL" id="KV878682">
    <property type="protein sequence ID" value="OJJ73076.1"/>
    <property type="molecule type" value="Genomic_DNA"/>
</dbReference>
<accession>A0A1L9UNB8</accession>
<keyword evidence="3" id="KW-1185">Reference proteome</keyword>
<dbReference type="Proteomes" id="UP000184499">
    <property type="component" value="Unassembled WGS sequence"/>
</dbReference>
<dbReference type="RefSeq" id="XP_067480324.1">
    <property type="nucleotide sequence ID" value="XM_067626251.1"/>
</dbReference>
<gene>
    <name evidence="2" type="ORF">ASPBRDRAFT_491018</name>
</gene>
<name>A0A1L9UNB8_ASPBC</name>
<protein>
    <submittedName>
        <fullName evidence="2">Uncharacterized protein</fullName>
    </submittedName>
</protein>
<organism evidence="2 3">
    <name type="scientific">Aspergillus brasiliensis (strain CBS 101740 / IMI 381727 / IBT 21946)</name>
    <dbReference type="NCBI Taxonomy" id="767769"/>
    <lineage>
        <taxon>Eukaryota</taxon>
        <taxon>Fungi</taxon>
        <taxon>Dikarya</taxon>
        <taxon>Ascomycota</taxon>
        <taxon>Pezizomycotina</taxon>
        <taxon>Eurotiomycetes</taxon>
        <taxon>Eurotiomycetidae</taxon>
        <taxon>Eurotiales</taxon>
        <taxon>Aspergillaceae</taxon>
        <taxon>Aspergillus</taxon>
        <taxon>Aspergillus subgen. Circumdati</taxon>
    </lineage>
</organism>
<feature type="compositionally biased region" description="Basic and acidic residues" evidence="1">
    <location>
        <begin position="27"/>
        <end position="38"/>
    </location>
</feature>
<evidence type="ECO:0000313" key="3">
    <source>
        <dbReference type="Proteomes" id="UP000184499"/>
    </source>
</evidence>
<proteinExistence type="predicted"/>
<sequence length="112" mass="12196">MWAGESGWRERESEEGRRSGTRAAAKRHCDLAADDRRGSTNKQSTLSSALSPAAAKLFYSPCCPLLPHRPSFFFFSSPAAFCGVPPARYLSTSLFLPYVSPARSCATVHHGC</sequence>
<evidence type="ECO:0000313" key="2">
    <source>
        <dbReference type="EMBL" id="OJJ73076.1"/>
    </source>
</evidence>
<feature type="region of interest" description="Disordered" evidence="1">
    <location>
        <begin position="1"/>
        <end position="45"/>
    </location>
</feature>
<dbReference type="GeneID" id="93578739"/>